<evidence type="ECO:0000256" key="2">
    <source>
        <dbReference type="ARBA" id="ARBA00022574"/>
    </source>
</evidence>
<name>A0AAD9UP32_9APIC</name>
<dbReference type="GO" id="GO:0000049">
    <property type="term" value="F:tRNA binding"/>
    <property type="evidence" value="ECO:0007669"/>
    <property type="project" value="TreeGrafter"/>
</dbReference>
<keyword evidence="2" id="KW-0853">WD repeat</keyword>
<dbReference type="EMBL" id="JALLKP010000002">
    <property type="protein sequence ID" value="KAK2196688.1"/>
    <property type="molecule type" value="Genomic_DNA"/>
</dbReference>
<protein>
    <submittedName>
        <fullName evidence="6">Bifunctional Translation initiation factor 2A/Translation initiation factor</fullName>
    </submittedName>
</protein>
<dbReference type="GO" id="GO:0003729">
    <property type="term" value="F:mRNA binding"/>
    <property type="evidence" value="ECO:0007669"/>
    <property type="project" value="TreeGrafter"/>
</dbReference>
<dbReference type="InterPro" id="IPR011387">
    <property type="entry name" value="TIF2A"/>
</dbReference>
<keyword evidence="4" id="KW-0648">Protein biosynthesis</keyword>
<dbReference type="Pfam" id="PF08662">
    <property type="entry name" value="eIF2A"/>
    <property type="match status" value="1"/>
</dbReference>
<keyword evidence="3" id="KW-0677">Repeat</keyword>
<dbReference type="SUPFAM" id="SSF82171">
    <property type="entry name" value="DPP6 N-terminal domain-like"/>
    <property type="match status" value="1"/>
</dbReference>
<dbReference type="AlphaFoldDB" id="A0AAD9UP32"/>
<evidence type="ECO:0000256" key="1">
    <source>
        <dbReference type="ARBA" id="ARBA00022540"/>
    </source>
</evidence>
<dbReference type="KEGG" id="bdw:94336235"/>
<evidence type="ECO:0000313" key="7">
    <source>
        <dbReference type="Proteomes" id="UP001214638"/>
    </source>
</evidence>
<dbReference type="GO" id="GO:0043022">
    <property type="term" value="F:ribosome binding"/>
    <property type="evidence" value="ECO:0007669"/>
    <property type="project" value="TreeGrafter"/>
</dbReference>
<dbReference type="GO" id="GO:0022627">
    <property type="term" value="C:cytosolic small ribosomal subunit"/>
    <property type="evidence" value="ECO:0007669"/>
    <property type="project" value="TreeGrafter"/>
</dbReference>
<accession>A0AAD9UP32</accession>
<reference evidence="6" key="1">
    <citation type="journal article" date="2023" name="Nat. Microbiol.">
        <title>Babesia duncani multi-omics identifies virulence factors and drug targets.</title>
        <authorList>
            <person name="Singh P."/>
            <person name="Lonardi S."/>
            <person name="Liang Q."/>
            <person name="Vydyam P."/>
            <person name="Khabirova E."/>
            <person name="Fang T."/>
            <person name="Gihaz S."/>
            <person name="Thekkiniath J."/>
            <person name="Munshi M."/>
            <person name="Abel S."/>
            <person name="Ciampossin L."/>
            <person name="Batugedara G."/>
            <person name="Gupta M."/>
            <person name="Lu X.M."/>
            <person name="Lenz T."/>
            <person name="Chakravarty S."/>
            <person name="Cornillot E."/>
            <person name="Hu Y."/>
            <person name="Ma W."/>
            <person name="Gonzalez L.M."/>
            <person name="Sanchez S."/>
            <person name="Estrada K."/>
            <person name="Sanchez-Flores A."/>
            <person name="Montero E."/>
            <person name="Harb O.S."/>
            <person name="Le Roch K.G."/>
            <person name="Mamoun C.B."/>
        </authorList>
    </citation>
    <scope>NUCLEOTIDE SEQUENCE</scope>
    <source>
        <strain evidence="6">WA1</strain>
    </source>
</reference>
<gene>
    <name evidence="6" type="ORF">BdWA1_001937</name>
</gene>
<keyword evidence="1 6" id="KW-0396">Initiation factor</keyword>
<dbReference type="Proteomes" id="UP001214638">
    <property type="component" value="Unassembled WGS sequence"/>
</dbReference>
<dbReference type="RefSeq" id="XP_067803530.1">
    <property type="nucleotide sequence ID" value="XM_067946966.1"/>
</dbReference>
<organism evidence="6 7">
    <name type="scientific">Babesia duncani</name>
    <dbReference type="NCBI Taxonomy" id="323732"/>
    <lineage>
        <taxon>Eukaryota</taxon>
        <taxon>Sar</taxon>
        <taxon>Alveolata</taxon>
        <taxon>Apicomplexa</taxon>
        <taxon>Aconoidasida</taxon>
        <taxon>Piroplasmida</taxon>
        <taxon>Babesiidae</taxon>
        <taxon>Babesia</taxon>
    </lineage>
</organism>
<keyword evidence="7" id="KW-1185">Reference proteome</keyword>
<proteinExistence type="predicted"/>
<dbReference type="GO" id="GO:0003743">
    <property type="term" value="F:translation initiation factor activity"/>
    <property type="evidence" value="ECO:0007669"/>
    <property type="project" value="UniProtKB-KW"/>
</dbReference>
<dbReference type="PANTHER" id="PTHR13227:SF0">
    <property type="entry name" value="EUKARYOTIC TRANSLATION INITIATION FACTOR 2A"/>
    <property type="match status" value="1"/>
</dbReference>
<evidence type="ECO:0000256" key="4">
    <source>
        <dbReference type="ARBA" id="ARBA00022917"/>
    </source>
</evidence>
<evidence type="ECO:0000256" key="3">
    <source>
        <dbReference type="ARBA" id="ARBA00022737"/>
    </source>
</evidence>
<comment type="caution">
    <text evidence="6">The sequence shown here is derived from an EMBL/GenBank/DDBJ whole genome shotgun (WGS) entry which is preliminary data.</text>
</comment>
<dbReference type="GeneID" id="94336235"/>
<evidence type="ECO:0000313" key="6">
    <source>
        <dbReference type="EMBL" id="KAK2196688.1"/>
    </source>
</evidence>
<dbReference type="InterPro" id="IPR013979">
    <property type="entry name" value="TIF_beta_prop-like"/>
</dbReference>
<dbReference type="PANTHER" id="PTHR13227">
    <property type="entry name" value="EUKARYOTIC TRANSLATION INITIATION FACTOR 2A"/>
    <property type="match status" value="1"/>
</dbReference>
<sequence length="629" mass="70823">MEFGNEMDNQFLVHGKSGLSIYRNAIRENLSGSLNGDSDSLELEVIDNSDLECTWSLDRSVRHYVKSLNDQIAIVDDRAGLSIVHAKTDSKSDIISDTLRGVGKFKNFYTPIGCKNIKHLQWSDNGTYLAVYFNLGNYSKENGVPIEDNLHIWDIFSKNIVGTFCVRRLSPDQWPIIKWVGKSDVFVFCNPHQVSLYSITCPEDTILKNIKLLLEISIVRVFSVVVFAAESGAIQLACFSKADVANQIPGDLRISTVLCNGDYIENGVFNYTLPNADSAEILWSPSGKYLLLLSQSTVDLAGEKYGSSTDCLLFSTESGFMRKVNSSTVHDARWNPTLDEFVLMQGNMPCDITLYRVPRLEIVFDFPKLYRNMIKWSDKGNMIALCGFGNLAGELCFWYKEGDLLEKIVQLKEPCTVIAEWSRDSRFFMIASTFPRMKVDNFVKIFTNEGDLIVNLKLDECYSTTWLSNDNPRTFTRPKVKKIVQRKAIYRPKCNAASPPTTILTTTSPKSFFSGDQITDPSVNLLEVFKHVFSLSQTTETKVPMANNAQMPNGNAPHNDRVKNPTALRNGLTNNEAATKSLSMLTQIKNKLSSEKSHRMSQSGYDEEELLRLLVEAKDRSLNRKTTTS</sequence>
<feature type="domain" description="Translation initiation factor beta propellor-like" evidence="5">
    <location>
        <begin position="275"/>
        <end position="462"/>
    </location>
</feature>
<evidence type="ECO:0000259" key="5">
    <source>
        <dbReference type="Pfam" id="PF08662"/>
    </source>
</evidence>